<feature type="transmembrane region" description="Helical" evidence="1">
    <location>
        <begin position="401"/>
        <end position="422"/>
    </location>
</feature>
<feature type="transmembrane region" description="Helical" evidence="1">
    <location>
        <begin position="158"/>
        <end position="178"/>
    </location>
</feature>
<feature type="transmembrane region" description="Helical" evidence="1">
    <location>
        <begin position="128"/>
        <end position="151"/>
    </location>
</feature>
<reference evidence="2 3" key="1">
    <citation type="journal article" date="2019" name="Int. J. Syst. Evol. Microbiol.">
        <title>The Global Catalogue of Microorganisms (GCM) 10K type strain sequencing project: providing services to taxonomists for standard genome sequencing and annotation.</title>
        <authorList>
            <consortium name="The Broad Institute Genomics Platform"/>
            <consortium name="The Broad Institute Genome Sequencing Center for Infectious Disease"/>
            <person name="Wu L."/>
            <person name="Ma J."/>
        </authorList>
    </citation>
    <scope>NUCLEOTIDE SEQUENCE [LARGE SCALE GENOMIC DNA]</scope>
    <source>
        <strain evidence="2 3">JCM 14735</strain>
    </source>
</reference>
<evidence type="ECO:0000256" key="1">
    <source>
        <dbReference type="SAM" id="Phobius"/>
    </source>
</evidence>
<keyword evidence="1" id="KW-0472">Membrane</keyword>
<feature type="transmembrane region" description="Helical" evidence="1">
    <location>
        <begin position="329"/>
        <end position="346"/>
    </location>
</feature>
<keyword evidence="1" id="KW-0812">Transmembrane</keyword>
<feature type="transmembrane region" description="Helical" evidence="1">
    <location>
        <begin position="198"/>
        <end position="221"/>
    </location>
</feature>
<sequence>MAAPGVSPELAPAPEGLAPARAGTAALAGRLVGLKARILVNTLTRSTWVLVGTVLGAAYFVFLLGLAVVALYLLGRQELSLVRTVLVLAGTAATLAWWLLPVLAARADATLDPARLALLPLSVGQVQWGQALGALVGVPGALTAVALLATVSSWRSSAAALVAALLCVPLAMALVVTGSRCVTALAVGLGRRRRLTELVSLAALVLLVLLGPIVTGLLSGLERLWDRLPQYAGVLAWTPVGAVWAVPADVAAGRWASAAARLAVTVSTVVVLVLVWRVAQERALTTTAGGRSAAPREGASGAGLFDRAPRRPWAAVAARCLVYWVRDPRYAAGLLVIPALAVLLWFSRDPGGGSVFLYGLGPMIAALLAYQISGDVSYDNTALHLHVLSGVRGVHDRAGRVLALLVIAVPLTALGLLLPFAVEGRWHLLPGLAGTALLALLGGAGLSSVMSARYTYPVAPPGASPLKTPQGFTVLNVLVQFVALGLIVVLMLPAAVLLVVQLFTGDPAWGWAALAAGAVLGPLLCWGGIVLGGRWYDRRAPELLQEVAQFR</sequence>
<feature type="transmembrane region" description="Helical" evidence="1">
    <location>
        <begin position="258"/>
        <end position="276"/>
    </location>
</feature>
<dbReference type="RefSeq" id="WP_344122038.1">
    <property type="nucleotide sequence ID" value="NZ_BAAAOA010000019.1"/>
</dbReference>
<comment type="caution">
    <text evidence="2">The sequence shown here is derived from an EMBL/GenBank/DDBJ whole genome shotgun (WGS) entry which is preliminary data.</text>
</comment>
<proteinExistence type="predicted"/>
<keyword evidence="1" id="KW-1133">Transmembrane helix</keyword>
<feature type="transmembrane region" description="Helical" evidence="1">
    <location>
        <begin position="509"/>
        <end position="531"/>
    </location>
</feature>
<feature type="transmembrane region" description="Helical" evidence="1">
    <location>
        <begin position="428"/>
        <end position="452"/>
    </location>
</feature>
<feature type="transmembrane region" description="Helical" evidence="1">
    <location>
        <begin position="473"/>
        <end position="503"/>
    </location>
</feature>
<accession>A0ABN2KMX2</accession>
<feature type="transmembrane region" description="Helical" evidence="1">
    <location>
        <begin position="228"/>
        <end position="246"/>
    </location>
</feature>
<protein>
    <recommendedName>
        <fullName evidence="4">Transporter</fullName>
    </recommendedName>
</protein>
<organism evidence="2 3">
    <name type="scientific">Kocuria aegyptia</name>
    <dbReference type="NCBI Taxonomy" id="330943"/>
    <lineage>
        <taxon>Bacteria</taxon>
        <taxon>Bacillati</taxon>
        <taxon>Actinomycetota</taxon>
        <taxon>Actinomycetes</taxon>
        <taxon>Micrococcales</taxon>
        <taxon>Micrococcaceae</taxon>
        <taxon>Kocuria</taxon>
    </lineage>
</organism>
<evidence type="ECO:0000313" key="3">
    <source>
        <dbReference type="Proteomes" id="UP001501204"/>
    </source>
</evidence>
<feature type="transmembrane region" description="Helical" evidence="1">
    <location>
        <begin position="48"/>
        <end position="74"/>
    </location>
</feature>
<name>A0ABN2KMX2_9MICC</name>
<keyword evidence="3" id="KW-1185">Reference proteome</keyword>
<evidence type="ECO:0000313" key="2">
    <source>
        <dbReference type="EMBL" id="GAA1760594.1"/>
    </source>
</evidence>
<evidence type="ECO:0008006" key="4">
    <source>
        <dbReference type="Google" id="ProtNLM"/>
    </source>
</evidence>
<gene>
    <name evidence="2" type="ORF">GCM10009767_19640</name>
</gene>
<dbReference type="EMBL" id="BAAAOA010000019">
    <property type="protein sequence ID" value="GAA1760594.1"/>
    <property type="molecule type" value="Genomic_DNA"/>
</dbReference>
<feature type="transmembrane region" description="Helical" evidence="1">
    <location>
        <begin position="352"/>
        <end position="370"/>
    </location>
</feature>
<dbReference type="Proteomes" id="UP001501204">
    <property type="component" value="Unassembled WGS sequence"/>
</dbReference>
<feature type="transmembrane region" description="Helical" evidence="1">
    <location>
        <begin position="81"/>
        <end position="100"/>
    </location>
</feature>